<feature type="compositionally biased region" description="Basic and acidic residues" evidence="6">
    <location>
        <begin position="138"/>
        <end position="147"/>
    </location>
</feature>
<protein>
    <submittedName>
        <fullName evidence="8">B3 domain-containing transcription factor VRN1</fullName>
    </submittedName>
</protein>
<evidence type="ECO:0000256" key="4">
    <source>
        <dbReference type="ARBA" id="ARBA00023163"/>
    </source>
</evidence>
<dbReference type="PANTHER" id="PTHR31391">
    <property type="entry name" value="B3 DOMAIN-CONTAINING PROTEIN OS11G0197600-RELATED"/>
    <property type="match status" value="1"/>
</dbReference>
<feature type="compositionally biased region" description="Basic and acidic residues" evidence="6">
    <location>
        <begin position="365"/>
        <end position="374"/>
    </location>
</feature>
<dbReference type="AlphaFoldDB" id="W9RV88"/>
<keyword evidence="4" id="KW-0804">Transcription</keyword>
<dbReference type="STRING" id="981085.W9RV88"/>
<dbReference type="Proteomes" id="UP000030645">
    <property type="component" value="Unassembled WGS sequence"/>
</dbReference>
<dbReference type="PANTHER" id="PTHR31391:SF106">
    <property type="entry name" value="B3 DOMAIN-CONTAINING PROTEIN OS01G0723500"/>
    <property type="match status" value="1"/>
</dbReference>
<proteinExistence type="predicted"/>
<evidence type="ECO:0000256" key="6">
    <source>
        <dbReference type="SAM" id="MobiDB-lite"/>
    </source>
</evidence>
<dbReference type="EMBL" id="KE344650">
    <property type="protein sequence ID" value="EXB74662.1"/>
    <property type="molecule type" value="Genomic_DNA"/>
</dbReference>
<name>W9RV88_9ROSA</name>
<feature type="region of interest" description="Disordered" evidence="6">
    <location>
        <begin position="138"/>
        <end position="191"/>
    </location>
</feature>
<evidence type="ECO:0000313" key="9">
    <source>
        <dbReference type="Proteomes" id="UP000030645"/>
    </source>
</evidence>
<keyword evidence="5" id="KW-0539">Nucleus</keyword>
<keyword evidence="9" id="KW-1185">Reference proteome</keyword>
<feature type="domain" description="TF-B3" evidence="7">
    <location>
        <begin position="403"/>
        <end position="504"/>
    </location>
</feature>
<dbReference type="InterPro" id="IPR003340">
    <property type="entry name" value="B3_DNA-bd"/>
</dbReference>
<evidence type="ECO:0000256" key="5">
    <source>
        <dbReference type="ARBA" id="ARBA00023242"/>
    </source>
</evidence>
<dbReference type="CDD" id="cd10017">
    <property type="entry name" value="B3_DNA"/>
    <property type="match status" value="2"/>
</dbReference>
<feature type="domain" description="TF-B3" evidence="7">
    <location>
        <begin position="222"/>
        <end position="322"/>
    </location>
</feature>
<dbReference type="Pfam" id="PF02362">
    <property type="entry name" value="B3"/>
    <property type="match status" value="2"/>
</dbReference>
<evidence type="ECO:0000313" key="8">
    <source>
        <dbReference type="EMBL" id="EXB74662.1"/>
    </source>
</evidence>
<dbReference type="Gene3D" id="2.40.330.10">
    <property type="entry name" value="DNA-binding pseudobarrel domain"/>
    <property type="match status" value="2"/>
</dbReference>
<gene>
    <name evidence="8" type="ORF">L484_007668</name>
</gene>
<sequence length="617" mass="69336">MSSKMKSEGFDVQAPKGDDEALDKDIDADWRLSFLNATSASLSSFLSFTFGSSLLVDVVGLKLKYARNFTSTTADSREVHEEIWENSIQGRITGASMQFHMETGVEKQRWMFQQSLADYPSNPIQCDEHDQLNNTDVENQRSKRKEVEEGDFQSPSPSSRPNKRMRTSPSGRHGVPDKGDGEKSTTMRNSKLEVLRGMERLTKNEKSKALNIASGFKSKNSFFKVVMQPSYVLTNCLKVPTKFAREYLNDKACKVKLKVGENNWDVNYSFGDSAKSWPTPRFNNGWRKFCEENNLDIGDVCVFVMAKDSAEISFKVAIFRANENANPSLSPAHADGRIQNNETDSDSSDIGCRDGTYIPGTSDSPRARLKPEGTRKHRPPLTAAQKAALLERSCNFKPKHPFFKVVMQPSYTNSNSYLPVPYEFAKIHIKKNQVRLVPRIPDGRTWFTENKIRQQKKGQPKTAGLYGGWAAFAVDNNLEVGDVCIFELVKGTEILLQVSIVRLDDDAYRKLCQGSEAATSSAKLKKRVKTTIPGQIGSNPVSTGRPVIEQCNTTGRPVVCTPVDRTGRPVNLHSGRPYRSTDFHVIRSTAQVDRWNQLRERSSRKSVPNRDISKRNH</sequence>
<accession>W9RV88</accession>
<organism evidence="8 9">
    <name type="scientific">Morus notabilis</name>
    <dbReference type="NCBI Taxonomy" id="981085"/>
    <lineage>
        <taxon>Eukaryota</taxon>
        <taxon>Viridiplantae</taxon>
        <taxon>Streptophyta</taxon>
        <taxon>Embryophyta</taxon>
        <taxon>Tracheophyta</taxon>
        <taxon>Spermatophyta</taxon>
        <taxon>Magnoliopsida</taxon>
        <taxon>eudicotyledons</taxon>
        <taxon>Gunneridae</taxon>
        <taxon>Pentapetalae</taxon>
        <taxon>rosids</taxon>
        <taxon>fabids</taxon>
        <taxon>Rosales</taxon>
        <taxon>Moraceae</taxon>
        <taxon>Moreae</taxon>
        <taxon>Morus</taxon>
    </lineage>
</organism>
<reference evidence="9" key="1">
    <citation type="submission" date="2013-01" db="EMBL/GenBank/DDBJ databases">
        <title>Draft Genome Sequence of a Mulberry Tree, Morus notabilis C.K. Schneid.</title>
        <authorList>
            <person name="He N."/>
            <person name="Zhao S."/>
        </authorList>
    </citation>
    <scope>NUCLEOTIDE SEQUENCE</scope>
</reference>
<dbReference type="GO" id="GO:0003677">
    <property type="term" value="F:DNA binding"/>
    <property type="evidence" value="ECO:0007669"/>
    <property type="project" value="UniProtKB-KW"/>
</dbReference>
<dbReference type="InterPro" id="IPR044837">
    <property type="entry name" value="REM16-like"/>
</dbReference>
<evidence type="ECO:0000259" key="7">
    <source>
        <dbReference type="PROSITE" id="PS50863"/>
    </source>
</evidence>
<keyword evidence="3" id="KW-0238">DNA-binding</keyword>
<feature type="compositionally biased region" description="Basic and acidic residues" evidence="6">
    <location>
        <begin position="174"/>
        <end position="191"/>
    </location>
</feature>
<evidence type="ECO:0000256" key="3">
    <source>
        <dbReference type="ARBA" id="ARBA00023125"/>
    </source>
</evidence>
<evidence type="ECO:0000256" key="1">
    <source>
        <dbReference type="ARBA" id="ARBA00004123"/>
    </source>
</evidence>
<dbReference type="SUPFAM" id="SSF101936">
    <property type="entry name" value="DNA-binding pseudobarrel domain"/>
    <property type="match status" value="2"/>
</dbReference>
<dbReference type="SMART" id="SM01019">
    <property type="entry name" value="B3"/>
    <property type="match status" value="2"/>
</dbReference>
<dbReference type="eggNOG" id="ENOG502S27N">
    <property type="taxonomic scope" value="Eukaryota"/>
</dbReference>
<feature type="region of interest" description="Disordered" evidence="6">
    <location>
        <begin position="329"/>
        <end position="378"/>
    </location>
</feature>
<keyword evidence="2" id="KW-0805">Transcription regulation</keyword>
<evidence type="ECO:0000256" key="2">
    <source>
        <dbReference type="ARBA" id="ARBA00023015"/>
    </source>
</evidence>
<dbReference type="InterPro" id="IPR015300">
    <property type="entry name" value="DNA-bd_pseudobarrel_sf"/>
</dbReference>
<dbReference type="GO" id="GO:0005634">
    <property type="term" value="C:nucleus"/>
    <property type="evidence" value="ECO:0007669"/>
    <property type="project" value="UniProtKB-SubCell"/>
</dbReference>
<comment type="subcellular location">
    <subcellularLocation>
        <location evidence="1">Nucleus</location>
    </subcellularLocation>
</comment>
<dbReference type="PROSITE" id="PS50863">
    <property type="entry name" value="B3"/>
    <property type="match status" value="2"/>
</dbReference>